<keyword evidence="5" id="KW-0472">Membrane</keyword>
<comment type="subcellular location">
    <subcellularLocation>
        <location evidence="2">Cell inner membrane</location>
    </subcellularLocation>
</comment>
<feature type="transmembrane region" description="Helical" evidence="5">
    <location>
        <begin position="92"/>
        <end position="114"/>
    </location>
</feature>
<evidence type="ECO:0000313" key="8">
    <source>
        <dbReference type="Proteomes" id="UP000596932"/>
    </source>
</evidence>
<feature type="transmembrane region" description="Helical" evidence="5">
    <location>
        <begin position="61"/>
        <end position="80"/>
    </location>
</feature>
<proteinExistence type="predicted"/>
<dbReference type="InterPro" id="IPR050469">
    <property type="entry name" value="Diguanylate_Cyclase"/>
</dbReference>
<evidence type="ECO:0000259" key="6">
    <source>
        <dbReference type="PROSITE" id="PS50887"/>
    </source>
</evidence>
<evidence type="ECO:0000256" key="2">
    <source>
        <dbReference type="ARBA" id="ARBA00004533"/>
    </source>
</evidence>
<feature type="transmembrane region" description="Helical" evidence="5">
    <location>
        <begin position="120"/>
        <end position="141"/>
    </location>
</feature>
<dbReference type="AlphaFoldDB" id="A0A931GAL4"/>
<keyword evidence="5" id="KW-0812">Transmembrane</keyword>
<evidence type="ECO:0000256" key="4">
    <source>
        <dbReference type="ARBA" id="ARBA00034247"/>
    </source>
</evidence>
<dbReference type="CDD" id="cd01949">
    <property type="entry name" value="GGDEF"/>
    <property type="match status" value="1"/>
</dbReference>
<dbReference type="InterPro" id="IPR029787">
    <property type="entry name" value="Nucleotide_cyclase"/>
</dbReference>
<dbReference type="GO" id="GO:0005886">
    <property type="term" value="C:plasma membrane"/>
    <property type="evidence" value="ECO:0007669"/>
    <property type="project" value="UniProtKB-SubCell"/>
</dbReference>
<dbReference type="SUPFAM" id="SSF55073">
    <property type="entry name" value="Nucleotide cyclase"/>
    <property type="match status" value="1"/>
</dbReference>
<dbReference type="Gene3D" id="3.30.70.270">
    <property type="match status" value="1"/>
</dbReference>
<dbReference type="PROSITE" id="PS50887">
    <property type="entry name" value="GGDEF"/>
    <property type="match status" value="1"/>
</dbReference>
<dbReference type="GO" id="GO:0052621">
    <property type="term" value="F:diguanylate cyclase activity"/>
    <property type="evidence" value="ECO:0007669"/>
    <property type="project" value="UniProtKB-EC"/>
</dbReference>
<keyword evidence="8" id="KW-1185">Reference proteome</keyword>
<comment type="caution">
    <text evidence="7">The sequence shown here is derived from an EMBL/GenBank/DDBJ whole genome shotgun (WGS) entry which is preliminary data.</text>
</comment>
<dbReference type="EMBL" id="JACFYX010000005">
    <property type="protein sequence ID" value="MBG0834957.1"/>
    <property type="molecule type" value="Genomic_DNA"/>
</dbReference>
<dbReference type="SMART" id="SM00267">
    <property type="entry name" value="GGDEF"/>
    <property type="match status" value="1"/>
</dbReference>
<sequence length="401" mass="43654">MVTTVILGMLCVYLLCFSLMFLLISTRLNGKKMGMEIFALGNLLLGLAYILQLFGGPPDEGPMSVINHTMTLSAPVVYVLGAMRFFERPTLVLSPLLILAAGYTVLQLLVQWLLGVEVRHAMLAAACASLFLAMTVAVLYGCRTFARDLRVEMLVFAVLIGGICILNAMKFGMILKGGLAALDMNSGFQKIFYLYMSFLATVLPPSVVWLVLRRLTDELRNLAAHDPLTQLLNRRGLMDALDAHFRSRTAVPAYLLIVDIDHFKRINDTHGHKAGDRVLSHVAGTLKATARQGDLVCRLGGEEFVVIALDTDSAGALQLAERMRVAIEHSEVAGAELSKPIRCTATLGGSGAFTRAQDFDAYLQQADAALYRGKMHGRNRVEWSGSRGTGLGLGAMDTFGQ</sequence>
<evidence type="ECO:0000256" key="1">
    <source>
        <dbReference type="ARBA" id="ARBA00001946"/>
    </source>
</evidence>
<keyword evidence="5" id="KW-1133">Transmembrane helix</keyword>
<organism evidence="7 8">
    <name type="scientific">Pseudomonas chaetocerotis</name>
    <dbReference type="NCBI Taxonomy" id="2758695"/>
    <lineage>
        <taxon>Bacteria</taxon>
        <taxon>Pseudomonadati</taxon>
        <taxon>Pseudomonadota</taxon>
        <taxon>Gammaproteobacteria</taxon>
        <taxon>Pseudomonadales</taxon>
        <taxon>Pseudomonadaceae</taxon>
        <taxon>Pseudomonas</taxon>
    </lineage>
</organism>
<comment type="catalytic activity">
    <reaction evidence="4">
        <text>2 GTP = 3',3'-c-di-GMP + 2 diphosphate</text>
        <dbReference type="Rhea" id="RHEA:24898"/>
        <dbReference type="ChEBI" id="CHEBI:33019"/>
        <dbReference type="ChEBI" id="CHEBI:37565"/>
        <dbReference type="ChEBI" id="CHEBI:58805"/>
        <dbReference type="EC" id="2.7.7.65"/>
    </reaction>
</comment>
<dbReference type="Pfam" id="PF00990">
    <property type="entry name" value="GGDEF"/>
    <property type="match status" value="1"/>
</dbReference>
<feature type="domain" description="GGDEF" evidence="6">
    <location>
        <begin position="251"/>
        <end position="386"/>
    </location>
</feature>
<feature type="transmembrane region" description="Helical" evidence="5">
    <location>
        <begin position="192"/>
        <end position="212"/>
    </location>
</feature>
<evidence type="ECO:0000313" key="7">
    <source>
        <dbReference type="EMBL" id="MBG0834957.1"/>
    </source>
</evidence>
<evidence type="ECO:0000256" key="5">
    <source>
        <dbReference type="SAM" id="Phobius"/>
    </source>
</evidence>
<gene>
    <name evidence="7" type="ORF">H3221_07480</name>
</gene>
<name>A0A931GAL4_9PSED</name>
<comment type="cofactor">
    <cofactor evidence="1">
        <name>Mg(2+)</name>
        <dbReference type="ChEBI" id="CHEBI:18420"/>
    </cofactor>
</comment>
<dbReference type="NCBIfam" id="TIGR00254">
    <property type="entry name" value="GGDEF"/>
    <property type="match status" value="1"/>
</dbReference>
<dbReference type="RefSeq" id="WP_196474518.1">
    <property type="nucleotide sequence ID" value="NZ_JACFYX020000008.1"/>
</dbReference>
<feature type="transmembrane region" description="Helical" evidence="5">
    <location>
        <begin position="153"/>
        <end position="172"/>
    </location>
</feature>
<accession>A0A931GAL4</accession>
<feature type="transmembrane region" description="Helical" evidence="5">
    <location>
        <begin position="6"/>
        <end position="25"/>
    </location>
</feature>
<dbReference type="PANTHER" id="PTHR45138:SF9">
    <property type="entry name" value="DIGUANYLATE CYCLASE DGCM-RELATED"/>
    <property type="match status" value="1"/>
</dbReference>
<reference evidence="7" key="1">
    <citation type="submission" date="2020-07" db="EMBL/GenBank/DDBJ databases">
        <title>Pseudomonas chaetoceroseae sp. nov., a new member of the Pseudomonas oleovorans group isolated from a culture of Chaetoceros calcitrans.</title>
        <authorList>
            <person name="Girard L."/>
            <person name="Lood C."/>
            <person name="De Mot R."/>
            <person name="Baudart J."/>
        </authorList>
    </citation>
    <scope>NUCLEOTIDE SEQUENCE</scope>
    <source>
        <strain evidence="7">536</strain>
    </source>
</reference>
<protein>
    <recommendedName>
        <fullName evidence="3">diguanylate cyclase</fullName>
        <ecNumber evidence="3">2.7.7.65</ecNumber>
    </recommendedName>
</protein>
<feature type="transmembrane region" description="Helical" evidence="5">
    <location>
        <begin position="37"/>
        <end position="55"/>
    </location>
</feature>
<evidence type="ECO:0000256" key="3">
    <source>
        <dbReference type="ARBA" id="ARBA00012528"/>
    </source>
</evidence>
<dbReference type="InterPro" id="IPR000160">
    <property type="entry name" value="GGDEF_dom"/>
</dbReference>
<dbReference type="FunFam" id="3.30.70.270:FF:000001">
    <property type="entry name" value="Diguanylate cyclase domain protein"/>
    <property type="match status" value="1"/>
</dbReference>
<dbReference type="InterPro" id="IPR043128">
    <property type="entry name" value="Rev_trsase/Diguanyl_cyclase"/>
</dbReference>
<dbReference type="EC" id="2.7.7.65" evidence="3"/>
<dbReference type="PANTHER" id="PTHR45138">
    <property type="entry name" value="REGULATORY COMPONENTS OF SENSORY TRANSDUCTION SYSTEM"/>
    <property type="match status" value="1"/>
</dbReference>
<dbReference type="Proteomes" id="UP000596932">
    <property type="component" value="Unassembled WGS sequence"/>
</dbReference>